<name>A0A178FE31_TRIVO</name>
<proteinExistence type="predicted"/>
<keyword evidence="2" id="KW-0472">Membrane</keyword>
<dbReference type="InterPro" id="IPR041622">
    <property type="entry name" value="SLATT_fungi"/>
</dbReference>
<evidence type="ECO:0000256" key="1">
    <source>
        <dbReference type="SAM" id="MobiDB-lite"/>
    </source>
</evidence>
<accession>A0A178FE31</accession>
<feature type="transmembrane region" description="Helical" evidence="2">
    <location>
        <begin position="172"/>
        <end position="191"/>
    </location>
</feature>
<keyword evidence="2" id="KW-1133">Transmembrane helix</keyword>
<sequence length="400" mass="43893">MASTDLLNGSHRGMVKRIVDALDREEKGYGTEAESPVPPQTNGLADGLTDVQINGLVSFPTDDQLEGQSNDRANGTQRTATSLSQPRLLSTRSKLRTFRVLTGIDTPAGLATASLVRRPASNVGIYTRVVNAEARYKREYRFFTLLISCCLGIQVVVAAALTALGAGNGPRVLVTIFGAVNTAIAGYLTYLKGSGLPNRKRYHQSQYAKIRQHIEQRERDFCLENCELDVHEEIRHIQHMYEEVQEDVEANTPESFSGVKRIQANQPVLPLPKINNEKDGMSGKGALNNGIGAWKSFYGVPASGTLVLLKLLFAGLPFPSETARERHKTMGPLTDSTLYERVVKASFLMESACGLYTTVKQGLLQTPVEIKKTLEGLAYTEMSGFCNYPAVYYKADSILP</sequence>
<evidence type="ECO:0000256" key="2">
    <source>
        <dbReference type="SAM" id="Phobius"/>
    </source>
</evidence>
<dbReference type="OrthoDB" id="4472872at2759"/>
<feature type="transmembrane region" description="Helical" evidence="2">
    <location>
        <begin position="142"/>
        <end position="166"/>
    </location>
</feature>
<dbReference type="EMBL" id="LHPN01000008">
    <property type="protein sequence ID" value="OAL70760.1"/>
    <property type="molecule type" value="Genomic_DNA"/>
</dbReference>
<dbReference type="PANTHER" id="PTHR38793">
    <property type="entry name" value="SLATT_FUNGAL DOMAIN-CONTAINING PROTEIN-RELATED"/>
    <property type="match status" value="1"/>
</dbReference>
<evidence type="ECO:0000259" key="3">
    <source>
        <dbReference type="Pfam" id="PF18142"/>
    </source>
</evidence>
<evidence type="ECO:0000313" key="5">
    <source>
        <dbReference type="Proteomes" id="UP000243519"/>
    </source>
</evidence>
<protein>
    <recommendedName>
        <fullName evidence="3">SMODS and SLOG-associating 2TM effector domain-containing protein</fullName>
    </recommendedName>
</protein>
<dbReference type="AlphaFoldDB" id="A0A178FE31"/>
<organism evidence="4 5">
    <name type="scientific">Trichophyton violaceum</name>
    <dbReference type="NCBI Taxonomy" id="34388"/>
    <lineage>
        <taxon>Eukaryota</taxon>
        <taxon>Fungi</taxon>
        <taxon>Dikarya</taxon>
        <taxon>Ascomycota</taxon>
        <taxon>Pezizomycotina</taxon>
        <taxon>Eurotiomycetes</taxon>
        <taxon>Eurotiomycetidae</taxon>
        <taxon>Onygenales</taxon>
        <taxon>Arthrodermataceae</taxon>
        <taxon>Trichophyton</taxon>
    </lineage>
</organism>
<keyword evidence="5" id="KW-1185">Reference proteome</keyword>
<dbReference type="Pfam" id="PF18142">
    <property type="entry name" value="SLATT_fungal"/>
    <property type="match status" value="1"/>
</dbReference>
<gene>
    <name evidence="4" type="ORF">A7D00_5088</name>
</gene>
<evidence type="ECO:0000313" key="4">
    <source>
        <dbReference type="EMBL" id="OAL70760.1"/>
    </source>
</evidence>
<feature type="compositionally biased region" description="Polar residues" evidence="1">
    <location>
        <begin position="66"/>
        <end position="84"/>
    </location>
</feature>
<feature type="domain" description="SMODS and SLOG-associating 2TM effector" evidence="3">
    <location>
        <begin position="128"/>
        <end position="246"/>
    </location>
</feature>
<dbReference type="Proteomes" id="UP000243519">
    <property type="component" value="Unassembled WGS sequence"/>
</dbReference>
<reference evidence="4 5" key="1">
    <citation type="submission" date="2016-05" db="EMBL/GenBank/DDBJ databases">
        <title>Genome sequencing of Trichophyton violaceum CMCC(F)T3l isolated from hair.</title>
        <authorList>
            <person name="Zhan P."/>
            <person name="Tao Y."/>
            <person name="Liu W."/>
        </authorList>
    </citation>
    <scope>NUCLEOTIDE SEQUENCE [LARGE SCALE GENOMIC DNA]</scope>
    <source>
        <strain evidence="5">CMCC(F)T3l</strain>
    </source>
</reference>
<dbReference type="NCBIfam" id="NF033635">
    <property type="entry name" value="SLATT_fungal"/>
    <property type="match status" value="1"/>
</dbReference>
<comment type="caution">
    <text evidence="4">The sequence shown here is derived from an EMBL/GenBank/DDBJ whole genome shotgun (WGS) entry which is preliminary data.</text>
</comment>
<keyword evidence="2" id="KW-0812">Transmembrane</keyword>
<feature type="region of interest" description="Disordered" evidence="1">
    <location>
        <begin position="61"/>
        <end position="84"/>
    </location>
</feature>
<dbReference type="PANTHER" id="PTHR38793:SF3">
    <property type="entry name" value="SMODS AND SLOG-ASSOCIATING 2TM EFFECTOR DOMAIN-CONTAINING PROTEIN"/>
    <property type="match status" value="1"/>
</dbReference>